<feature type="signal peptide" evidence="2">
    <location>
        <begin position="1"/>
        <end position="20"/>
    </location>
</feature>
<dbReference type="EMBL" id="CP032702">
    <property type="protein sequence ID" value="QDY41863.1"/>
    <property type="molecule type" value="Genomic_DNA"/>
</dbReference>
<organism evidence="3 4">
    <name type="scientific">Candidatus Pantoea soli</name>
    <dbReference type="NCBI Taxonomy" id="3098669"/>
    <lineage>
        <taxon>Bacteria</taxon>
        <taxon>Pseudomonadati</taxon>
        <taxon>Pseudomonadota</taxon>
        <taxon>Gammaproteobacteria</taxon>
        <taxon>Enterobacterales</taxon>
        <taxon>Erwiniaceae</taxon>
        <taxon>Pantoea</taxon>
    </lineage>
</organism>
<protein>
    <submittedName>
        <fullName evidence="3">Uncharacterized protein</fullName>
    </submittedName>
</protein>
<gene>
    <name evidence="3" type="ORF">D8B20_08130</name>
</gene>
<keyword evidence="4" id="KW-1185">Reference proteome</keyword>
<feature type="region of interest" description="Disordered" evidence="1">
    <location>
        <begin position="27"/>
        <end position="65"/>
    </location>
</feature>
<dbReference type="Proteomes" id="UP000319411">
    <property type="component" value="Chromosome"/>
</dbReference>
<feature type="compositionally biased region" description="Basic and acidic residues" evidence="1">
    <location>
        <begin position="49"/>
        <end position="59"/>
    </location>
</feature>
<proteinExistence type="predicted"/>
<evidence type="ECO:0000313" key="3">
    <source>
        <dbReference type="EMBL" id="QDY41863.1"/>
    </source>
</evidence>
<dbReference type="RefSeq" id="WP_145888393.1">
    <property type="nucleotide sequence ID" value="NZ_CP032702.1"/>
</dbReference>
<accession>A0A518XCD5</accession>
<evidence type="ECO:0000256" key="1">
    <source>
        <dbReference type="SAM" id="MobiDB-lite"/>
    </source>
</evidence>
<dbReference type="OrthoDB" id="6540200at2"/>
<dbReference type="AlphaFoldDB" id="A0A518XCD5"/>
<feature type="chain" id="PRO_5021950253" evidence="2">
    <location>
        <begin position="21"/>
        <end position="65"/>
    </location>
</feature>
<dbReference type="KEGG" id="pdis:D8B20_08130"/>
<evidence type="ECO:0000313" key="4">
    <source>
        <dbReference type="Proteomes" id="UP000319411"/>
    </source>
</evidence>
<evidence type="ECO:0000256" key="2">
    <source>
        <dbReference type="SAM" id="SignalP"/>
    </source>
</evidence>
<keyword evidence="2" id="KW-0732">Signal</keyword>
<name>A0A518XCD5_9GAMM</name>
<reference evidence="3 4" key="1">
    <citation type="submission" date="2018-10" db="EMBL/GenBank/DDBJ databases">
        <title>Genome Sequencing of Pantoea dispersa DSM 32899.</title>
        <authorList>
            <person name="Nawrath M."/>
            <person name="Ottenheim C."/>
            <person name="Wilm A."/>
            <person name="Zimmermann W."/>
            <person name="Wu J.C."/>
        </authorList>
    </citation>
    <scope>NUCLEOTIDE SEQUENCE [LARGE SCALE GENOMIC DNA]</scope>
    <source>
        <strain evidence="3 4">DSM 32899</strain>
    </source>
</reference>
<sequence length="65" mass="6854">MTQRVSFAVLFIFITLGAAAKASMPLKPAADSAGGFHRHSGIADTAETPDEHVREEVHKHPAAAS</sequence>